<evidence type="ECO:0000313" key="2">
    <source>
        <dbReference type="Proteomes" id="UP001642483"/>
    </source>
</evidence>
<organism evidence="1 2">
    <name type="scientific">Clavelina lepadiformis</name>
    <name type="common">Light-bulb sea squirt</name>
    <name type="synonym">Ascidia lepadiformis</name>
    <dbReference type="NCBI Taxonomy" id="159417"/>
    <lineage>
        <taxon>Eukaryota</taxon>
        <taxon>Metazoa</taxon>
        <taxon>Chordata</taxon>
        <taxon>Tunicata</taxon>
        <taxon>Ascidiacea</taxon>
        <taxon>Aplousobranchia</taxon>
        <taxon>Clavelinidae</taxon>
        <taxon>Clavelina</taxon>
    </lineage>
</organism>
<reference evidence="1 2" key="1">
    <citation type="submission" date="2024-02" db="EMBL/GenBank/DDBJ databases">
        <authorList>
            <person name="Daric V."/>
            <person name="Darras S."/>
        </authorList>
    </citation>
    <scope>NUCLEOTIDE SEQUENCE [LARGE SCALE GENOMIC DNA]</scope>
</reference>
<dbReference type="EMBL" id="CAWYQH010000163">
    <property type="protein sequence ID" value="CAK8696656.1"/>
    <property type="molecule type" value="Genomic_DNA"/>
</dbReference>
<comment type="caution">
    <text evidence="1">The sequence shown here is derived from an EMBL/GenBank/DDBJ whole genome shotgun (WGS) entry which is preliminary data.</text>
</comment>
<dbReference type="Proteomes" id="UP001642483">
    <property type="component" value="Unassembled WGS sequence"/>
</dbReference>
<gene>
    <name evidence="1" type="ORF">CVLEPA_LOCUS29993</name>
</gene>
<sequence>MDREKLTRVWFKKVLGTTEREWSKKIREVQNAKERPAYWKSAVEGKLKESQTAEKRLTLASQGSDWGKCRGLVLLEIRLAFTHFLTGKEHKLVEEAKRYSLHIVWTFSTKSMAPELFSWLMGGNFSTLAPMQQSLPRQVCRILICPRLADCVDEIDSFRSVLLNPWAATQKWVAIWLVWVAVAN</sequence>
<name>A0ABP0GY30_CLALP</name>
<proteinExistence type="predicted"/>
<protein>
    <submittedName>
        <fullName evidence="1">Uncharacterized protein</fullName>
    </submittedName>
</protein>
<accession>A0ABP0GY30</accession>
<evidence type="ECO:0000313" key="1">
    <source>
        <dbReference type="EMBL" id="CAK8696656.1"/>
    </source>
</evidence>
<keyword evidence="2" id="KW-1185">Reference proteome</keyword>